<evidence type="ECO:0000313" key="1">
    <source>
        <dbReference type="EMBL" id="GKS80411.1"/>
    </source>
</evidence>
<dbReference type="InterPro" id="IPR016181">
    <property type="entry name" value="Acyl_CoA_acyltransferase"/>
</dbReference>
<sequence>MLTVRKAQLADLPTIMQIFTEAKNYLMEQHIPQWQDGTPDQAVFTADIQAGDLYVLTDETNLLGMAALKLGPDQFYQTITNGSWHSD</sequence>
<gene>
    <name evidence="1" type="ORF">LPAF129_00960</name>
</gene>
<evidence type="ECO:0000313" key="2">
    <source>
        <dbReference type="Proteomes" id="UP001055149"/>
    </source>
</evidence>
<dbReference type="EMBL" id="BQXH01000001">
    <property type="protein sequence ID" value="GKS80411.1"/>
    <property type="molecule type" value="Genomic_DNA"/>
</dbReference>
<name>A0ABQ5JI94_9LACO</name>
<keyword evidence="2" id="KW-1185">Reference proteome</keyword>
<accession>A0ABQ5JI94</accession>
<dbReference type="RefSeq" id="WP_244053932.1">
    <property type="nucleotide sequence ID" value="NZ_BQXH01000001.1"/>
</dbReference>
<reference evidence="1" key="1">
    <citation type="journal article" date="2022" name="Int. J. Syst. Evol. Microbiol.">
        <title>A novel species of lactic acid bacteria, Ligilactobacillus pabuli sp. nov., isolated from alfalfa silage.</title>
        <authorList>
            <person name="Tohno M."/>
            <person name="Tanizawa Y."/>
            <person name="Sawada H."/>
            <person name="Sakamoto M."/>
            <person name="Ohkuma M."/>
            <person name="Kobayashi H."/>
        </authorList>
    </citation>
    <scope>NUCLEOTIDE SEQUENCE</scope>
    <source>
        <strain evidence="1">AF129</strain>
    </source>
</reference>
<dbReference type="Proteomes" id="UP001055149">
    <property type="component" value="Unassembled WGS sequence"/>
</dbReference>
<organism evidence="1 2">
    <name type="scientific">Ligilactobacillus pabuli</name>
    <dbReference type="NCBI Taxonomy" id="2886039"/>
    <lineage>
        <taxon>Bacteria</taxon>
        <taxon>Bacillati</taxon>
        <taxon>Bacillota</taxon>
        <taxon>Bacilli</taxon>
        <taxon>Lactobacillales</taxon>
        <taxon>Lactobacillaceae</taxon>
        <taxon>Ligilactobacillus</taxon>
    </lineage>
</organism>
<dbReference type="SUPFAM" id="SSF55729">
    <property type="entry name" value="Acyl-CoA N-acyltransferases (Nat)"/>
    <property type="match status" value="1"/>
</dbReference>
<evidence type="ECO:0008006" key="3">
    <source>
        <dbReference type="Google" id="ProtNLM"/>
    </source>
</evidence>
<protein>
    <recommendedName>
        <fullName evidence="3">N-acetyltransferase domain-containing protein</fullName>
    </recommendedName>
</protein>
<proteinExistence type="predicted"/>
<comment type="caution">
    <text evidence="1">The sequence shown here is derived from an EMBL/GenBank/DDBJ whole genome shotgun (WGS) entry which is preliminary data.</text>
</comment>
<dbReference type="Gene3D" id="3.40.630.30">
    <property type="match status" value="1"/>
</dbReference>